<dbReference type="Gene3D" id="2.30.29.30">
    <property type="entry name" value="Pleckstrin-homology domain (PH domain)/Phosphotyrosine-binding domain (PTB)"/>
    <property type="match status" value="1"/>
</dbReference>
<protein>
    <recommendedName>
        <fullName evidence="2">PH domain-containing protein</fullName>
    </recommendedName>
</protein>
<evidence type="ECO:0000313" key="4">
    <source>
        <dbReference type="Proteomes" id="UP000092124"/>
    </source>
</evidence>
<comment type="similarity">
    <text evidence="1">Belongs to the GAB family.</text>
</comment>
<evidence type="ECO:0000256" key="1">
    <source>
        <dbReference type="ARBA" id="ARBA00029462"/>
    </source>
</evidence>
<dbReference type="InterPro" id="IPR001849">
    <property type="entry name" value="PH_domain"/>
</dbReference>
<proteinExistence type="inferred from homology"/>
<dbReference type="InterPro" id="IPR046355">
    <property type="entry name" value="Gab1-4-like"/>
</dbReference>
<dbReference type="Proteomes" id="UP000092124">
    <property type="component" value="Unassembled WGS sequence"/>
</dbReference>
<accession>A0A1A6G076</accession>
<dbReference type="SUPFAM" id="SSF50729">
    <property type="entry name" value="PH domain-like"/>
    <property type="match status" value="1"/>
</dbReference>
<comment type="caution">
    <text evidence="3">The sequence shown here is derived from an EMBL/GenBank/DDBJ whole genome shotgun (WGS) entry which is preliminary data.</text>
</comment>
<evidence type="ECO:0000313" key="3">
    <source>
        <dbReference type="EMBL" id="OBS59571.1"/>
    </source>
</evidence>
<feature type="domain" description="PH" evidence="2">
    <location>
        <begin position="165"/>
        <end position="199"/>
    </location>
</feature>
<reference evidence="3 4" key="1">
    <citation type="submission" date="2016-06" db="EMBL/GenBank/DDBJ databases">
        <title>The Draft Genome Sequence and Annotation of the Desert Woodrat Neotoma lepida.</title>
        <authorList>
            <person name="Campbell M."/>
            <person name="Oakeson K.F."/>
            <person name="Yandell M."/>
            <person name="Halpert J.R."/>
            <person name="Dearing D."/>
        </authorList>
    </citation>
    <scope>NUCLEOTIDE SEQUENCE [LARGE SCALE GENOMIC DNA]</scope>
    <source>
        <strain evidence="3">417</strain>
        <tissue evidence="3">Liver</tissue>
    </source>
</reference>
<evidence type="ECO:0000259" key="2">
    <source>
        <dbReference type="PROSITE" id="PS50003"/>
    </source>
</evidence>
<dbReference type="Pfam" id="PF00169">
    <property type="entry name" value="PH"/>
    <property type="match status" value="1"/>
</dbReference>
<dbReference type="EMBL" id="LZPO01108021">
    <property type="protein sequence ID" value="OBS59571.1"/>
    <property type="molecule type" value="Genomic_DNA"/>
</dbReference>
<name>A0A1A6G076_NEOLE</name>
<dbReference type="SMART" id="SM00233">
    <property type="entry name" value="PH"/>
    <property type="match status" value="1"/>
</dbReference>
<dbReference type="OrthoDB" id="9614321at2759"/>
<sequence length="201" mass="21879">MGSGAGAQGCGPGPRTERLGCSAKGILTSWSQSALANSVSQESVESVVKILDIGENMCKMLLILNGSTLGSAPGGRSEMVYEGRQLLADGLHLRIDAVEQLMLPNAAVVVLLIHQSEQNSQMSGNADVLEYYKNEHSKKPLWIINLNCEQVDTGLTFNKKELHDNFVFDIKISEHTFYLVAETEADMNNWVQSICQACGFT</sequence>
<dbReference type="AlphaFoldDB" id="A0A1A6G076"/>
<dbReference type="GO" id="GO:0005068">
    <property type="term" value="F:transmembrane receptor protein tyrosine kinase adaptor activity"/>
    <property type="evidence" value="ECO:0007669"/>
    <property type="project" value="TreeGrafter"/>
</dbReference>
<gene>
    <name evidence="3" type="ORF">A6R68_09305</name>
</gene>
<dbReference type="PANTHER" id="PTHR45960">
    <property type="entry name" value="GRB2-ASSOCIATED-BINDING PROTEIN"/>
    <property type="match status" value="1"/>
</dbReference>
<dbReference type="PANTHER" id="PTHR45960:SF1">
    <property type="entry name" value="GRB2-ASSOCIATED-BINDING PROTEIN 2"/>
    <property type="match status" value="1"/>
</dbReference>
<feature type="non-terminal residue" evidence="3">
    <location>
        <position position="201"/>
    </location>
</feature>
<dbReference type="GO" id="GO:0005737">
    <property type="term" value="C:cytoplasm"/>
    <property type="evidence" value="ECO:0007669"/>
    <property type="project" value="TreeGrafter"/>
</dbReference>
<dbReference type="InterPro" id="IPR011993">
    <property type="entry name" value="PH-like_dom_sf"/>
</dbReference>
<dbReference type="STRING" id="56216.A0A1A6G076"/>
<organism evidence="3 4">
    <name type="scientific">Neotoma lepida</name>
    <name type="common">Desert woodrat</name>
    <dbReference type="NCBI Taxonomy" id="56216"/>
    <lineage>
        <taxon>Eukaryota</taxon>
        <taxon>Metazoa</taxon>
        <taxon>Chordata</taxon>
        <taxon>Craniata</taxon>
        <taxon>Vertebrata</taxon>
        <taxon>Euteleostomi</taxon>
        <taxon>Mammalia</taxon>
        <taxon>Eutheria</taxon>
        <taxon>Euarchontoglires</taxon>
        <taxon>Glires</taxon>
        <taxon>Rodentia</taxon>
        <taxon>Myomorpha</taxon>
        <taxon>Muroidea</taxon>
        <taxon>Cricetidae</taxon>
        <taxon>Neotominae</taxon>
        <taxon>Neotoma</taxon>
    </lineage>
</organism>
<dbReference type="PROSITE" id="PS50003">
    <property type="entry name" value="PH_DOMAIN"/>
    <property type="match status" value="1"/>
</dbReference>
<keyword evidence="4" id="KW-1185">Reference proteome</keyword>